<dbReference type="Gene3D" id="3.40.50.150">
    <property type="entry name" value="Vaccinia Virus protein VP39"/>
    <property type="match status" value="1"/>
</dbReference>
<keyword evidence="4" id="KW-1185">Reference proteome</keyword>
<feature type="region of interest" description="Disordered" evidence="1">
    <location>
        <begin position="1"/>
        <end position="55"/>
    </location>
</feature>
<feature type="region of interest" description="Disordered" evidence="1">
    <location>
        <begin position="145"/>
        <end position="164"/>
    </location>
</feature>
<dbReference type="EMBL" id="JBHFFA010000004">
    <property type="protein sequence ID" value="KAL2630632.1"/>
    <property type="molecule type" value="Genomic_DNA"/>
</dbReference>
<comment type="caution">
    <text evidence="3">The sequence shown here is derived from an EMBL/GenBank/DDBJ whole genome shotgun (WGS) entry which is preliminary data.</text>
</comment>
<dbReference type="InterPro" id="IPR025789">
    <property type="entry name" value="DOT1_dom"/>
</dbReference>
<dbReference type="InterPro" id="IPR029063">
    <property type="entry name" value="SAM-dependent_MTases_sf"/>
</dbReference>
<feature type="compositionally biased region" description="Basic and acidic residues" evidence="1">
    <location>
        <begin position="17"/>
        <end position="31"/>
    </location>
</feature>
<evidence type="ECO:0000259" key="2">
    <source>
        <dbReference type="Pfam" id="PF08123"/>
    </source>
</evidence>
<accession>A0ABD1YIQ6</accession>
<evidence type="ECO:0000313" key="3">
    <source>
        <dbReference type="EMBL" id="KAL2630632.1"/>
    </source>
</evidence>
<feature type="domain" description="DOT1" evidence="2">
    <location>
        <begin position="246"/>
        <end position="364"/>
    </location>
</feature>
<dbReference type="Proteomes" id="UP001605036">
    <property type="component" value="Unassembled WGS sequence"/>
</dbReference>
<dbReference type="Pfam" id="PF08123">
    <property type="entry name" value="DOT1"/>
    <property type="match status" value="1"/>
</dbReference>
<evidence type="ECO:0000313" key="4">
    <source>
        <dbReference type="Proteomes" id="UP001605036"/>
    </source>
</evidence>
<proteinExistence type="predicted"/>
<protein>
    <recommendedName>
        <fullName evidence="2">DOT1 domain-containing protein</fullName>
    </recommendedName>
</protein>
<evidence type="ECO:0000256" key="1">
    <source>
        <dbReference type="SAM" id="MobiDB-lite"/>
    </source>
</evidence>
<dbReference type="CDD" id="cd02440">
    <property type="entry name" value="AdoMet_MTases"/>
    <property type="match status" value="1"/>
</dbReference>
<gene>
    <name evidence="3" type="ORF">R1flu_015318</name>
</gene>
<reference evidence="3 4" key="1">
    <citation type="submission" date="2024-09" db="EMBL/GenBank/DDBJ databases">
        <title>Chromosome-scale assembly of Riccia fluitans.</title>
        <authorList>
            <person name="Paukszto L."/>
            <person name="Sawicki J."/>
            <person name="Karawczyk K."/>
            <person name="Piernik-Szablinska J."/>
            <person name="Szczecinska M."/>
            <person name="Mazdziarz M."/>
        </authorList>
    </citation>
    <scope>NUCLEOTIDE SEQUENCE [LARGE SCALE GENOMIC DNA]</scope>
    <source>
        <strain evidence="3">Rf_01</strain>
        <tissue evidence="3">Aerial parts of the thallus</tissue>
    </source>
</reference>
<name>A0ABD1YIQ6_9MARC</name>
<dbReference type="AlphaFoldDB" id="A0ABD1YIQ6"/>
<feature type="compositionally biased region" description="Low complexity" evidence="1">
    <location>
        <begin position="152"/>
        <end position="161"/>
    </location>
</feature>
<sequence length="394" mass="44458">MQQQQAEDTEQESDDLFASKESEECISRGKMAEAGSSRQSTSPPSVELDDIATSSDSEDVLENRRKVLAEIRSCFRVLSIHSRLSGTESPRTRRMIMQANDRQSLHSLAMEKSVEIDCPASSKGMSGADAVQRCLLYNQLMTGSQISTPGGSSQQDEQSQDIGHEITEPSSESIHQAFMVNPTLQLKPKEDLSKADVMKVVEWLYRDHPGAVWRVSFVAFAKLMETFCPKRHSSDAAGVKNFGFNFYDLGCGGGRCVFMASLLNTSCIKACVWNIHGMHQMNQILLRLYHMEVHPNLHALKQAQQLHFLMGDFLKMDWSDADVVFTSATCFEDPLFHQFEDMALNVLKPGAIVISVGRFFINHERWDLLDAQERRMSWAPAMVYVYRKKEDPDD</sequence>
<organism evidence="3 4">
    <name type="scientific">Riccia fluitans</name>
    <dbReference type="NCBI Taxonomy" id="41844"/>
    <lineage>
        <taxon>Eukaryota</taxon>
        <taxon>Viridiplantae</taxon>
        <taxon>Streptophyta</taxon>
        <taxon>Embryophyta</taxon>
        <taxon>Marchantiophyta</taxon>
        <taxon>Marchantiopsida</taxon>
        <taxon>Marchantiidae</taxon>
        <taxon>Marchantiales</taxon>
        <taxon>Ricciaceae</taxon>
        <taxon>Riccia</taxon>
    </lineage>
</organism>
<dbReference type="SUPFAM" id="SSF53335">
    <property type="entry name" value="S-adenosyl-L-methionine-dependent methyltransferases"/>
    <property type="match status" value="1"/>
</dbReference>